<dbReference type="EMBL" id="JAMQAW010000010">
    <property type="protein sequence ID" value="MCM2389113.1"/>
    <property type="molecule type" value="Genomic_DNA"/>
</dbReference>
<organism evidence="2 3">
    <name type="scientific">Streptomyces albipurpureus</name>
    <dbReference type="NCBI Taxonomy" id="2897419"/>
    <lineage>
        <taxon>Bacteria</taxon>
        <taxon>Bacillati</taxon>
        <taxon>Actinomycetota</taxon>
        <taxon>Actinomycetes</taxon>
        <taxon>Kitasatosporales</taxon>
        <taxon>Streptomycetaceae</taxon>
        <taxon>Streptomyces</taxon>
    </lineage>
</organism>
<reference evidence="2" key="1">
    <citation type="submission" date="2022-06" db="EMBL/GenBank/DDBJ databases">
        <title>Genome public.</title>
        <authorList>
            <person name="Sun Q."/>
        </authorList>
    </citation>
    <scope>NUCLEOTIDE SEQUENCE</scope>
    <source>
        <strain evidence="2">CWNU-1</strain>
    </source>
</reference>
<dbReference type="RefSeq" id="WP_250919458.1">
    <property type="nucleotide sequence ID" value="NZ_JAMQAW010000010.1"/>
</dbReference>
<accession>A0ABT0UKF7</accession>
<keyword evidence="3" id="KW-1185">Reference proteome</keyword>
<evidence type="ECO:0000313" key="3">
    <source>
        <dbReference type="Proteomes" id="UP001431429"/>
    </source>
</evidence>
<name>A0ABT0UKF7_9ACTN</name>
<evidence type="ECO:0008006" key="4">
    <source>
        <dbReference type="Google" id="ProtNLM"/>
    </source>
</evidence>
<sequence length="84" mass="9395">MSQQVDLTTIQQCLDELVQRVEKLERTVDQLSGAGDQRRDSTAASGQRPPNRAELVTIPDVPYDNTLWTDSDDEGLGVRDRRAP</sequence>
<dbReference type="Proteomes" id="UP001431429">
    <property type="component" value="Unassembled WGS sequence"/>
</dbReference>
<evidence type="ECO:0000313" key="2">
    <source>
        <dbReference type="EMBL" id="MCM2389113.1"/>
    </source>
</evidence>
<protein>
    <recommendedName>
        <fullName evidence="4">Transposase</fullName>
    </recommendedName>
</protein>
<feature type="region of interest" description="Disordered" evidence="1">
    <location>
        <begin position="29"/>
        <end position="84"/>
    </location>
</feature>
<evidence type="ECO:0000256" key="1">
    <source>
        <dbReference type="SAM" id="MobiDB-lite"/>
    </source>
</evidence>
<proteinExistence type="predicted"/>
<comment type="caution">
    <text evidence="2">The sequence shown here is derived from an EMBL/GenBank/DDBJ whole genome shotgun (WGS) entry which is preliminary data.</text>
</comment>
<gene>
    <name evidence="2" type="ORF">NBG84_12540</name>
</gene>